<comment type="caution">
    <text evidence="1">The sequence shown here is derived from an EMBL/GenBank/DDBJ whole genome shotgun (WGS) entry which is preliminary data.</text>
</comment>
<proteinExistence type="predicted"/>
<keyword evidence="2" id="KW-1185">Reference proteome</keyword>
<name>A0ABS1QY95_9SPHI</name>
<protein>
    <recommendedName>
        <fullName evidence="3">DUF481 domain-containing protein</fullName>
    </recommendedName>
</protein>
<dbReference type="Proteomes" id="UP000625283">
    <property type="component" value="Unassembled WGS sequence"/>
</dbReference>
<reference evidence="1 2" key="1">
    <citation type="submission" date="2021-01" db="EMBL/GenBank/DDBJ databases">
        <title>C459-1 draft genome sequence.</title>
        <authorList>
            <person name="Zhang X.-F."/>
        </authorList>
    </citation>
    <scope>NUCLEOTIDE SEQUENCE [LARGE SCALE GENOMIC DNA]</scope>
    <source>
        <strain evidence="2">C459-1</strain>
    </source>
</reference>
<evidence type="ECO:0000313" key="1">
    <source>
        <dbReference type="EMBL" id="MBL1407405.1"/>
    </source>
</evidence>
<gene>
    <name evidence="1" type="ORF">JKG61_01440</name>
</gene>
<evidence type="ECO:0008006" key="3">
    <source>
        <dbReference type="Google" id="ProtNLM"/>
    </source>
</evidence>
<dbReference type="PROSITE" id="PS51257">
    <property type="entry name" value="PROKAR_LIPOPROTEIN"/>
    <property type="match status" value="1"/>
</dbReference>
<organism evidence="1 2">
    <name type="scientific">Sphingobacterium faecale</name>
    <dbReference type="NCBI Taxonomy" id="2803775"/>
    <lineage>
        <taxon>Bacteria</taxon>
        <taxon>Pseudomonadati</taxon>
        <taxon>Bacteroidota</taxon>
        <taxon>Sphingobacteriia</taxon>
        <taxon>Sphingobacteriales</taxon>
        <taxon>Sphingobacteriaceae</taxon>
        <taxon>Sphingobacterium</taxon>
    </lineage>
</organism>
<evidence type="ECO:0000313" key="2">
    <source>
        <dbReference type="Proteomes" id="UP000625283"/>
    </source>
</evidence>
<sequence length="253" mass="27969">MLKNNYVIALIALSGSFILGSCSSIYMPNVPATPMFRQQGEGYLAGHINLKGNASGTAAVSLTDHVALLANASTVNHGRESNTHFRQWLAEGAVGYFTEIGKSKRQILEIYGGYGLGNSRELDQRASIRDYEVVGSRKMDFDKIFLQVNYSSTTKGRLNLFGGKRVLNYGTTIRVSRGAMTDFWLDDVQAAREENLFIEPVFFTRMELLRGLQLQYTTGFNIGVVNNSYLNAGNSIFTLGVAYNFGRSGNKKK</sequence>
<dbReference type="RefSeq" id="WP_202101210.1">
    <property type="nucleotide sequence ID" value="NZ_JAERTY010000001.1"/>
</dbReference>
<accession>A0ABS1QY95</accession>
<dbReference type="EMBL" id="JAERTY010000001">
    <property type="protein sequence ID" value="MBL1407405.1"/>
    <property type="molecule type" value="Genomic_DNA"/>
</dbReference>